<proteinExistence type="predicted"/>
<dbReference type="AlphaFoldDB" id="A0A736WEX3"/>
<keyword evidence="1" id="KW-1133">Transmembrane helix</keyword>
<evidence type="ECO:0000313" key="2">
    <source>
        <dbReference type="EMBL" id="HAE7851144.1"/>
    </source>
</evidence>
<sequence length="58" mass="6671">MFIIGALMMCFFMVFMFWIGASCIEKKNHSDDIKVAGHHFDKMTKQAIANARKKGFKV</sequence>
<keyword evidence="1" id="KW-0472">Membrane</keyword>
<reference evidence="2" key="2">
    <citation type="submission" date="2018-07" db="EMBL/GenBank/DDBJ databases">
        <authorList>
            <consortium name="NCBI Pathogen Detection Project"/>
        </authorList>
    </citation>
    <scope>NUCLEOTIDE SEQUENCE</scope>
    <source>
        <strain evidence="2">IVB 651/79</strain>
    </source>
</reference>
<organism evidence="2">
    <name type="scientific">Salmonella enterica subsp. enterica serovar Choleraesuis</name>
    <dbReference type="NCBI Taxonomy" id="119912"/>
    <lineage>
        <taxon>Bacteria</taxon>
        <taxon>Pseudomonadati</taxon>
        <taxon>Pseudomonadota</taxon>
        <taxon>Gammaproteobacteria</taxon>
        <taxon>Enterobacterales</taxon>
        <taxon>Enterobacteriaceae</taxon>
        <taxon>Salmonella</taxon>
    </lineage>
</organism>
<protein>
    <submittedName>
        <fullName evidence="2">Uncharacterized protein</fullName>
    </submittedName>
</protein>
<evidence type="ECO:0000256" key="1">
    <source>
        <dbReference type="SAM" id="Phobius"/>
    </source>
</evidence>
<feature type="transmembrane region" description="Helical" evidence="1">
    <location>
        <begin position="6"/>
        <end position="24"/>
    </location>
</feature>
<comment type="caution">
    <text evidence="2">The sequence shown here is derived from an EMBL/GenBank/DDBJ whole genome shotgun (WGS) entry which is preliminary data.</text>
</comment>
<gene>
    <name evidence="2" type="ORF">GNB81_001315</name>
</gene>
<name>A0A736WEX3_SALET</name>
<dbReference type="EMBL" id="DAATBA010000005">
    <property type="protein sequence ID" value="HAE7851144.1"/>
    <property type="molecule type" value="Genomic_DNA"/>
</dbReference>
<keyword evidence="1" id="KW-0812">Transmembrane</keyword>
<accession>A0A736WEX3</accession>
<reference evidence="2" key="1">
    <citation type="journal article" date="2018" name="Genome Biol.">
        <title>SKESA: strategic k-mer extension for scrupulous assemblies.</title>
        <authorList>
            <person name="Souvorov A."/>
            <person name="Agarwala R."/>
            <person name="Lipman D.J."/>
        </authorList>
    </citation>
    <scope>NUCLEOTIDE SEQUENCE</scope>
    <source>
        <strain evidence="2">IVB 651/79</strain>
    </source>
</reference>